<dbReference type="Gene3D" id="3.90.76.10">
    <property type="entry name" value="Dipeptide-binding Protein, Domain 1"/>
    <property type="match status" value="1"/>
</dbReference>
<keyword evidence="2" id="KW-0813">Transport</keyword>
<evidence type="ECO:0000256" key="3">
    <source>
        <dbReference type="ARBA" id="ARBA00022729"/>
    </source>
</evidence>
<dbReference type="PANTHER" id="PTHR30290">
    <property type="entry name" value="PERIPLASMIC BINDING COMPONENT OF ABC TRANSPORTER"/>
    <property type="match status" value="1"/>
</dbReference>
<comment type="similarity">
    <text evidence="1">Belongs to the bacterial solute-binding protein 5 family.</text>
</comment>
<dbReference type="GO" id="GO:0043190">
    <property type="term" value="C:ATP-binding cassette (ABC) transporter complex"/>
    <property type="evidence" value="ECO:0007669"/>
    <property type="project" value="InterPro"/>
</dbReference>
<dbReference type="GO" id="GO:0042597">
    <property type="term" value="C:periplasmic space"/>
    <property type="evidence" value="ECO:0007669"/>
    <property type="project" value="UniProtKB-ARBA"/>
</dbReference>
<evidence type="ECO:0000259" key="4">
    <source>
        <dbReference type="Pfam" id="PF00496"/>
    </source>
</evidence>
<evidence type="ECO:0000256" key="1">
    <source>
        <dbReference type="ARBA" id="ARBA00005695"/>
    </source>
</evidence>
<evidence type="ECO:0000313" key="5">
    <source>
        <dbReference type="EMBL" id="PFH02588.1"/>
    </source>
</evidence>
<accession>A0AB36TFP3</accession>
<dbReference type="RefSeq" id="WP_003520936.1">
    <property type="nucleotide sequence ID" value="NZ_CP013828.1"/>
</dbReference>
<dbReference type="PIRSF" id="PIRSF002741">
    <property type="entry name" value="MppA"/>
    <property type="match status" value="1"/>
</dbReference>
<dbReference type="AlphaFoldDB" id="A0AB36TFP3"/>
<dbReference type="GO" id="GO:0015833">
    <property type="term" value="P:peptide transport"/>
    <property type="evidence" value="ECO:0007669"/>
    <property type="project" value="TreeGrafter"/>
</dbReference>
<dbReference type="GO" id="GO:1904680">
    <property type="term" value="F:peptide transmembrane transporter activity"/>
    <property type="evidence" value="ECO:0007669"/>
    <property type="project" value="TreeGrafter"/>
</dbReference>
<dbReference type="CDD" id="cd08513">
    <property type="entry name" value="PBP2_thermophilic_Hb8_like"/>
    <property type="match status" value="1"/>
</dbReference>
<dbReference type="InterPro" id="IPR030678">
    <property type="entry name" value="Peptide/Ni-bd"/>
</dbReference>
<proteinExistence type="inferred from homology"/>
<keyword evidence="3" id="KW-0732">Signal</keyword>
<comment type="caution">
    <text evidence="5">The sequence shown here is derived from an EMBL/GenBank/DDBJ whole genome shotgun (WGS) entry which is preliminary data.</text>
</comment>
<dbReference type="InterPro" id="IPR039424">
    <property type="entry name" value="SBP_5"/>
</dbReference>
<dbReference type="Pfam" id="PF00496">
    <property type="entry name" value="SBP_bac_5"/>
    <property type="match status" value="1"/>
</dbReference>
<evidence type="ECO:0000313" key="6">
    <source>
        <dbReference type="Proteomes" id="UP000223596"/>
    </source>
</evidence>
<dbReference type="InterPro" id="IPR000914">
    <property type="entry name" value="SBP_5_dom"/>
</dbReference>
<dbReference type="PANTHER" id="PTHR30290:SF9">
    <property type="entry name" value="OLIGOPEPTIDE-BINDING PROTEIN APPA"/>
    <property type="match status" value="1"/>
</dbReference>
<organism evidence="5 6">
    <name type="scientific">Acetivibrio thermocellus AD2</name>
    <dbReference type="NCBI Taxonomy" id="1138384"/>
    <lineage>
        <taxon>Bacteria</taxon>
        <taxon>Bacillati</taxon>
        <taxon>Bacillota</taxon>
        <taxon>Clostridia</taxon>
        <taxon>Eubacteriales</taxon>
        <taxon>Oscillospiraceae</taxon>
        <taxon>Acetivibrio</taxon>
    </lineage>
</organism>
<protein>
    <submittedName>
        <fullName evidence="5">Peptide/nickel transport system substrate-binding protein</fullName>
    </submittedName>
</protein>
<dbReference type="SUPFAM" id="SSF53850">
    <property type="entry name" value="Periplasmic binding protein-like II"/>
    <property type="match status" value="1"/>
</dbReference>
<dbReference type="Proteomes" id="UP000223596">
    <property type="component" value="Unassembled WGS sequence"/>
</dbReference>
<gene>
    <name evidence="5" type="ORF">M972_111369</name>
</gene>
<evidence type="ECO:0000256" key="2">
    <source>
        <dbReference type="ARBA" id="ARBA00022448"/>
    </source>
</evidence>
<dbReference type="PROSITE" id="PS51257">
    <property type="entry name" value="PROKAR_LIPOPROTEIN"/>
    <property type="match status" value="1"/>
</dbReference>
<name>A0AB36TFP3_ACETH</name>
<dbReference type="Gene3D" id="3.40.190.10">
    <property type="entry name" value="Periplasmic binding protein-like II"/>
    <property type="match status" value="1"/>
</dbReference>
<dbReference type="EMBL" id="PDBW01000001">
    <property type="protein sequence ID" value="PFH02588.1"/>
    <property type="molecule type" value="Genomic_DNA"/>
</dbReference>
<reference evidence="5 6" key="1">
    <citation type="submission" date="2017-09" db="EMBL/GenBank/DDBJ databases">
        <title>Evaluation of Pacific Biosciences Sequencing Technology to Finishing C. thermocellum Genome Sequences.</title>
        <authorList>
            <person name="Brown S."/>
        </authorList>
    </citation>
    <scope>NUCLEOTIDE SEQUENCE [LARGE SCALE GENOMIC DNA]</scope>
    <source>
        <strain evidence="5 6">AD2</strain>
    </source>
</reference>
<sequence length="562" mass="64130">MIRERYTLRKRALLVVVLVIASIVFSACSIDLSRLLEEGNNDYDFLNNGMDDVLDTGPVKNGVLNLFSTEPDTLNPILTSNAYVKEYSCFVFESLVRLDGNQKAVPLLAESWEGSDDGLVWTFYLKENIYWHDGIPFSAEDVEFTASVIMNAGVNSPYKTCFENVESFLAQDSRTFKVLLKSPNSFTPELMTFPVIPKHYFLGEDILTTPKNNSPIGTGPYKFAEYRQGEYIRLTCNENWWNKDDGIENGIDLPYIQEVNIKIYGKNQSVMNAFHSQQVDVITLDRTNWTGYSGRSDIILKKYVSNEFEFVAFNLSNKILKEREVRTAIAYAVDREQIISSILPGEAVASDLPVIPDTWLNDTNVVSYERDVEKAKQILSDAGWKESNGIFYKRINGVNTPLSLELMVNDDNEVRLSVAEMIKEQLKEAGIEIEIKKVKWEDELNGVQSGKFDMALIGCTVASIPDISFLYSSAQIGTGLNISGYSNEEVDRYLTLILKEKDPSMKKAYFINMKEIINRDVPCLGLYFYNNMVIYNKRLRGEFNPSIWGKYYDFTRWYIPVE</sequence>
<dbReference type="Gene3D" id="3.10.105.10">
    <property type="entry name" value="Dipeptide-binding Protein, Domain 3"/>
    <property type="match status" value="1"/>
</dbReference>
<feature type="domain" description="Solute-binding protein family 5" evidence="4">
    <location>
        <begin position="104"/>
        <end position="473"/>
    </location>
</feature>